<evidence type="ECO:0000313" key="2">
    <source>
        <dbReference type="Proteomes" id="UP000793456"/>
    </source>
</evidence>
<protein>
    <submittedName>
        <fullName evidence="1">Uncharacterized protein</fullName>
    </submittedName>
</protein>
<name>A0ACD3Q8I7_LARCR</name>
<keyword evidence="2" id="KW-1185">Reference proteome</keyword>
<dbReference type="EMBL" id="CM011695">
    <property type="protein sequence ID" value="TMS03485.1"/>
    <property type="molecule type" value="Genomic_DNA"/>
</dbReference>
<accession>A0ACD3Q8I7</accession>
<comment type="caution">
    <text evidence="1">The sequence shown here is derived from an EMBL/GenBank/DDBJ whole genome shotgun (WGS) entry which is preliminary data.</text>
</comment>
<evidence type="ECO:0000313" key="1">
    <source>
        <dbReference type="EMBL" id="TMS03485.1"/>
    </source>
</evidence>
<sequence length="603" mass="68581">MLLMASLPVMDTVTDTFPAVHQNGAAHRESLDTRSAAAVLRLHFYHSSQEEAERSFLSYPPGDYVAEELCIDAAKACSTTSLAGTVVEHPGRIDCGVAKGSESPVLDDFVMSYLFSQWRNDFVNGLVKIPNSHETQEECLGMAVLDMTRTAKEKHLSPLDIYHTISYKSFLPKDMRAQIEDCNFLTRKRIRFRFKRFIQQFSQCRTTARDLKLKYLISMESLEKAFYTETFKVREPSSGQLIILVAADSGIQWCREKLKDSDEELQTLCDFPDVTDISIKQASKEGAAESRVVTINKQDCKTLELEFSTLSEALSFVSLIDGYYRLTTDAHHYLCKEVAPPRLVEAIASHCHGPISMEFAINRLQKCGNKRGLYILRCSPKDFNKYFLTFPVEMYDAIEYKHCQITRSASGEFNLSGTRRNFSSLQELLSCYQKETVRSDSIIFQFSKCCPPKSKEKSCLLVCRSNKGSEVPISPSLHRHNINQMVFHKIKKEDLEFMESLGQGTFTKIFKGVRKELGDYGPIHQTVVMKVLDQAHRNYSESFFEAASMMSQLFHKHLILNYGVCVCGEENIMVQEYVKFGFTGHLLEEEQELYKHLVEAGGG</sequence>
<gene>
    <name evidence="1" type="ORF">E3U43_000374</name>
</gene>
<reference evidence="1" key="1">
    <citation type="submission" date="2018-11" db="EMBL/GenBank/DDBJ databases">
        <title>The sequence and de novo assembly of Larimichthys crocea genome using PacBio and Hi-C technologies.</title>
        <authorList>
            <person name="Xu P."/>
            <person name="Chen B."/>
            <person name="Zhou Z."/>
            <person name="Ke Q."/>
            <person name="Wu Y."/>
            <person name="Bai H."/>
            <person name="Pu F."/>
        </authorList>
    </citation>
    <scope>NUCLEOTIDE SEQUENCE</scope>
    <source>
        <tissue evidence="1">Muscle</tissue>
    </source>
</reference>
<organism evidence="1 2">
    <name type="scientific">Larimichthys crocea</name>
    <name type="common">Large yellow croaker</name>
    <name type="synonym">Pseudosciaena crocea</name>
    <dbReference type="NCBI Taxonomy" id="215358"/>
    <lineage>
        <taxon>Eukaryota</taxon>
        <taxon>Metazoa</taxon>
        <taxon>Chordata</taxon>
        <taxon>Craniata</taxon>
        <taxon>Vertebrata</taxon>
        <taxon>Euteleostomi</taxon>
        <taxon>Actinopterygii</taxon>
        <taxon>Neopterygii</taxon>
        <taxon>Teleostei</taxon>
        <taxon>Neoteleostei</taxon>
        <taxon>Acanthomorphata</taxon>
        <taxon>Eupercaria</taxon>
        <taxon>Sciaenidae</taxon>
        <taxon>Larimichthys</taxon>
    </lineage>
</organism>
<dbReference type="Proteomes" id="UP000793456">
    <property type="component" value="Chromosome XXII"/>
</dbReference>
<proteinExistence type="predicted"/>